<accession>G3JBA7</accession>
<keyword evidence="9" id="KW-1185">Reference proteome</keyword>
<comment type="subcellular location">
    <subcellularLocation>
        <location evidence="1">Secreted</location>
        <location evidence="1">Cell wall</location>
    </subcellularLocation>
</comment>
<dbReference type="OrthoDB" id="4500971at2759"/>
<dbReference type="SMR" id="G3JBA7"/>
<evidence type="ECO:0000256" key="3">
    <source>
        <dbReference type="ARBA" id="ARBA00022512"/>
    </source>
</evidence>
<feature type="signal peptide" evidence="7">
    <location>
        <begin position="1"/>
        <end position="15"/>
    </location>
</feature>
<evidence type="ECO:0000256" key="6">
    <source>
        <dbReference type="ARBA" id="ARBA00023157"/>
    </source>
</evidence>
<name>G3JBA7_CORMM</name>
<dbReference type="GeneID" id="18165563"/>
<evidence type="ECO:0000256" key="5">
    <source>
        <dbReference type="ARBA" id="ARBA00022729"/>
    </source>
</evidence>
<dbReference type="Gene3D" id="3.20.120.10">
    <property type="entry name" value="Hydrophobin"/>
    <property type="match status" value="1"/>
</dbReference>
<comment type="similarity">
    <text evidence="2">Belongs to the cerato-ulmin hydrophobin family.</text>
</comment>
<keyword evidence="5 7" id="KW-0732">Signal</keyword>
<evidence type="ECO:0000256" key="2">
    <source>
        <dbReference type="ARBA" id="ARBA00009576"/>
    </source>
</evidence>
<dbReference type="EMBL" id="JH126400">
    <property type="protein sequence ID" value="EGX95265.1"/>
    <property type="molecule type" value="Genomic_DNA"/>
</dbReference>
<dbReference type="Pfam" id="PF06766">
    <property type="entry name" value="Hydrophobin_2"/>
    <property type="match status" value="1"/>
</dbReference>
<reference evidence="8 9" key="1">
    <citation type="journal article" date="2011" name="Genome Biol.">
        <title>Genome sequence of the insect pathogenic fungus Cordyceps militaris, a valued traditional Chinese medicine.</title>
        <authorList>
            <person name="Zheng P."/>
            <person name="Xia Y."/>
            <person name="Xiao G."/>
            <person name="Xiong C."/>
            <person name="Hu X."/>
            <person name="Zhang S."/>
            <person name="Zheng H."/>
            <person name="Huang Y."/>
            <person name="Zhou Y."/>
            <person name="Wang S."/>
            <person name="Zhao G.P."/>
            <person name="Liu X."/>
            <person name="St Leger R.J."/>
            <person name="Wang C."/>
        </authorList>
    </citation>
    <scope>NUCLEOTIDE SEQUENCE [LARGE SCALE GENOMIC DNA]</scope>
    <source>
        <strain evidence="8 9">CM01</strain>
    </source>
</reference>
<keyword evidence="6" id="KW-1015">Disulfide bond</keyword>
<dbReference type="STRING" id="983644.G3JBA7"/>
<feature type="chain" id="PRO_5012745542" evidence="7">
    <location>
        <begin position="16"/>
        <end position="105"/>
    </location>
</feature>
<evidence type="ECO:0000256" key="7">
    <source>
        <dbReference type="SAM" id="SignalP"/>
    </source>
</evidence>
<dbReference type="InParanoid" id="G3JBA7"/>
<dbReference type="eggNOG" id="ENOG502SUV9">
    <property type="taxonomic scope" value="Eukaryota"/>
</dbReference>
<evidence type="ECO:0000313" key="9">
    <source>
        <dbReference type="Proteomes" id="UP000001610"/>
    </source>
</evidence>
<dbReference type="VEuPathDB" id="FungiDB:CCM_03537"/>
<protein>
    <submittedName>
        <fullName evidence="8">Hydrophobin 2</fullName>
    </submittedName>
</protein>
<dbReference type="PANTHER" id="PTHR42341">
    <property type="entry name" value="HYDROPHOBIN"/>
    <property type="match status" value="1"/>
</dbReference>
<evidence type="ECO:0000313" key="8">
    <source>
        <dbReference type="EMBL" id="EGX95265.1"/>
    </source>
</evidence>
<dbReference type="AlphaFoldDB" id="G3JBA7"/>
<dbReference type="CDD" id="cd23508">
    <property type="entry name" value="hydrophobin_II"/>
    <property type="match status" value="1"/>
</dbReference>
<evidence type="ECO:0000256" key="4">
    <source>
        <dbReference type="ARBA" id="ARBA00022525"/>
    </source>
</evidence>
<dbReference type="Proteomes" id="UP000001610">
    <property type="component" value="Unassembled WGS sequence"/>
</dbReference>
<dbReference type="HOGENOM" id="CLU_141181_2_1_1"/>
<organism evidence="8 9">
    <name type="scientific">Cordyceps militaris (strain CM01)</name>
    <name type="common">Caterpillar fungus</name>
    <dbReference type="NCBI Taxonomy" id="983644"/>
    <lineage>
        <taxon>Eukaryota</taxon>
        <taxon>Fungi</taxon>
        <taxon>Dikarya</taxon>
        <taxon>Ascomycota</taxon>
        <taxon>Pezizomycotina</taxon>
        <taxon>Sordariomycetes</taxon>
        <taxon>Hypocreomycetidae</taxon>
        <taxon>Hypocreales</taxon>
        <taxon>Cordycipitaceae</taxon>
        <taxon>Cordyceps</taxon>
    </lineage>
</organism>
<dbReference type="PANTHER" id="PTHR42341:SF1">
    <property type="entry name" value="HYDROPHOBIN"/>
    <property type="match status" value="1"/>
</dbReference>
<keyword evidence="4" id="KW-0964">Secreted</keyword>
<gene>
    <name evidence="8" type="ORF">CCM_03537</name>
</gene>
<keyword evidence="3" id="KW-0134">Cell wall</keyword>
<dbReference type="RefSeq" id="XP_006668751.1">
    <property type="nucleotide sequence ID" value="XM_006668688.1"/>
</dbReference>
<dbReference type="InterPro" id="IPR036686">
    <property type="entry name" value="Class_II_Hydrophobin_sf"/>
</dbReference>
<proteinExistence type="inferred from homology"/>
<dbReference type="SUPFAM" id="SSF101751">
    <property type="entry name" value="Hydrophobin II, HfbII"/>
    <property type="match status" value="1"/>
</dbReference>
<dbReference type="OMA" id="MCCILPI"/>
<dbReference type="InterPro" id="IPR010636">
    <property type="entry name" value="Class_II_hydrophobin"/>
</dbReference>
<dbReference type="KEGG" id="cmt:CCM_03537"/>
<dbReference type="GO" id="GO:0005576">
    <property type="term" value="C:extracellular region"/>
    <property type="evidence" value="ECO:0007669"/>
    <property type="project" value="InterPro"/>
</dbReference>
<sequence>MQVLLIATLVASVLAAPTEVSPQTSGGGGGGGGGGGVCRGFLYSNPICCATDILGLACLDGDTPPETPRDAKNFKEICAKNGQQARCCVLPIIDQAVLCIRPLGV</sequence>
<evidence type="ECO:0000256" key="1">
    <source>
        <dbReference type="ARBA" id="ARBA00004191"/>
    </source>
</evidence>